<organism evidence="1 2">
    <name type="scientific">Theileria orientalis</name>
    <dbReference type="NCBI Taxonomy" id="68886"/>
    <lineage>
        <taxon>Eukaryota</taxon>
        <taxon>Sar</taxon>
        <taxon>Alveolata</taxon>
        <taxon>Apicomplexa</taxon>
        <taxon>Aconoidasida</taxon>
        <taxon>Piroplasmida</taxon>
        <taxon>Theileriidae</taxon>
        <taxon>Theileria</taxon>
    </lineage>
</organism>
<dbReference type="EMBL" id="CP056066">
    <property type="protein sequence ID" value="UKJ88760.1"/>
    <property type="molecule type" value="Genomic_DNA"/>
</dbReference>
<proteinExistence type="predicted"/>
<dbReference type="Proteomes" id="UP000244803">
    <property type="component" value="Chromosome 3"/>
</dbReference>
<dbReference type="AlphaFoldDB" id="A0A976M5D3"/>
<sequence>MSANEINYNIETVKMRLLIILALIVNEITTIHLKLPLESSTDDFHIVTTKTDMTMEDGSKIDCEFGTYESNNNIPITMITLGEVELLNNIALVTPGFRRWVYSVKINNKELIIIISGSFRIKIEECYLIIDNILHSLIDLDLGMKELFGGYNSYSEKIRNLIRGILTMISTHGVLDDIFSGLYQLDMSGVPVQGRNIYVPEYQSLRPLEISESDWIAAGPSQDSEQIYENKEENEITQDQEKTFYI</sequence>
<accession>A0A976M5D3</accession>
<name>A0A976M5D3_THEOR</name>
<evidence type="ECO:0000313" key="2">
    <source>
        <dbReference type="Proteomes" id="UP000244803"/>
    </source>
</evidence>
<gene>
    <name evidence="1" type="ORF">MACJ_002006</name>
</gene>
<evidence type="ECO:0000313" key="1">
    <source>
        <dbReference type="EMBL" id="UKJ88760.1"/>
    </source>
</evidence>
<protein>
    <submittedName>
        <fullName evidence="1">Uncharacterized protein</fullName>
    </submittedName>
</protein>
<reference evidence="1" key="1">
    <citation type="submission" date="2022-07" db="EMBL/GenBank/DDBJ databases">
        <title>Evaluation of T. orientalis genome assembly methods using nanopore sequencing and analysis of variation between genomes.</title>
        <authorList>
            <person name="Yam J."/>
            <person name="Micallef M.L."/>
            <person name="Liu M."/>
            <person name="Djordjevic S.P."/>
            <person name="Bogema D.R."/>
            <person name="Jenkins C."/>
        </authorList>
    </citation>
    <scope>NUCLEOTIDE SEQUENCE</scope>
    <source>
        <strain evidence="1">Fish Creek</strain>
    </source>
</reference>